<dbReference type="Pfam" id="PF07411">
    <property type="entry name" value="DUF1508"/>
    <property type="match status" value="1"/>
</dbReference>
<dbReference type="EMBL" id="SNYI01000002">
    <property type="protein sequence ID" value="TDQ31538.1"/>
    <property type="molecule type" value="Genomic_DNA"/>
</dbReference>
<proteinExistence type="predicted"/>
<protein>
    <recommendedName>
        <fullName evidence="1">DUF1508 domain-containing protein</fullName>
    </recommendedName>
</protein>
<dbReference type="PANTHER" id="PTHR40606:SF1">
    <property type="entry name" value="UPF0339 PROTEIN YEGP"/>
    <property type="match status" value="1"/>
</dbReference>
<organism evidence="2 3">
    <name type="scientific">Zeaxanthinibacter enoshimensis</name>
    <dbReference type="NCBI Taxonomy" id="392009"/>
    <lineage>
        <taxon>Bacteria</taxon>
        <taxon>Pseudomonadati</taxon>
        <taxon>Bacteroidota</taxon>
        <taxon>Flavobacteriia</taxon>
        <taxon>Flavobacteriales</taxon>
        <taxon>Flavobacteriaceae</taxon>
        <taxon>Zeaxanthinibacter</taxon>
    </lineage>
</organism>
<reference evidence="2 3" key="1">
    <citation type="submission" date="2019-03" db="EMBL/GenBank/DDBJ databases">
        <title>Genomic Encyclopedia of Archaeal and Bacterial Type Strains, Phase II (KMG-II): from individual species to whole genera.</title>
        <authorList>
            <person name="Goeker M."/>
        </authorList>
    </citation>
    <scope>NUCLEOTIDE SEQUENCE [LARGE SCALE GENOMIC DNA]</scope>
    <source>
        <strain evidence="2 3">DSM 18435</strain>
    </source>
</reference>
<name>A0A4R6TNN5_9FLAO</name>
<evidence type="ECO:0000313" key="2">
    <source>
        <dbReference type="EMBL" id="TDQ31538.1"/>
    </source>
</evidence>
<evidence type="ECO:0000313" key="3">
    <source>
        <dbReference type="Proteomes" id="UP000295468"/>
    </source>
</evidence>
<keyword evidence="3" id="KW-1185">Reference proteome</keyword>
<evidence type="ECO:0000259" key="1">
    <source>
        <dbReference type="Pfam" id="PF07411"/>
    </source>
</evidence>
<feature type="domain" description="DUF1508" evidence="1">
    <location>
        <begin position="60"/>
        <end position="97"/>
    </location>
</feature>
<accession>A0A4R6TNN5</accession>
<dbReference type="InterPro" id="IPR051141">
    <property type="entry name" value="UPF0339_domain"/>
</dbReference>
<dbReference type="InterPro" id="IPR010879">
    <property type="entry name" value="DUF1508"/>
</dbReference>
<dbReference type="Proteomes" id="UP000295468">
    <property type="component" value="Unassembled WGS sequence"/>
</dbReference>
<comment type="caution">
    <text evidence="2">The sequence shown here is derived from an EMBL/GenBank/DDBJ whole genome shotgun (WGS) entry which is preliminary data.</text>
</comment>
<dbReference type="InterPro" id="IPR036913">
    <property type="entry name" value="YegP-like_sf"/>
</dbReference>
<dbReference type="PANTHER" id="PTHR40606">
    <property type="match status" value="1"/>
</dbReference>
<dbReference type="AlphaFoldDB" id="A0A4R6TNN5"/>
<dbReference type="Gene3D" id="2.30.29.80">
    <property type="match status" value="1"/>
</dbReference>
<dbReference type="RefSeq" id="WP_133644353.1">
    <property type="nucleotide sequence ID" value="NZ_JBFIMA010000058.1"/>
</dbReference>
<sequence length="107" mass="12320">MIKIEKNKEQHYLFTLRTGSGSVLLNSIPYEDKQTLLQTVEKLPTLIEEHMVFERKTNHNGKFVFDLKDEQGNLIGRSQEYLSESGLENGIKNIRKTLDGMADHSQL</sequence>
<dbReference type="SUPFAM" id="SSF160113">
    <property type="entry name" value="YegP-like"/>
    <property type="match status" value="1"/>
</dbReference>
<gene>
    <name evidence="2" type="ORF">CLV82_2246</name>
</gene>
<dbReference type="OrthoDB" id="9802792at2"/>